<comment type="cofactor">
    <cofactor evidence="3">
        <name>Mg(2+)</name>
        <dbReference type="ChEBI" id="CHEBI:18420"/>
    </cofactor>
</comment>
<dbReference type="Gene3D" id="3.40.50.670">
    <property type="match status" value="1"/>
</dbReference>
<dbReference type="FunFam" id="3.40.50.670:FF:000001">
    <property type="entry name" value="DNA topoisomerase 2"/>
    <property type="match status" value="1"/>
</dbReference>
<dbReference type="InterPro" id="IPR013757">
    <property type="entry name" value="Topo_IIA_A_a_sf"/>
</dbReference>
<evidence type="ECO:0000259" key="13">
    <source>
        <dbReference type="PROSITE" id="PS50880"/>
    </source>
</evidence>
<dbReference type="InterPro" id="IPR031660">
    <property type="entry name" value="TOPRIM_C"/>
</dbReference>
<dbReference type="SUPFAM" id="SSF54211">
    <property type="entry name" value="Ribosomal protein S5 domain 2-like"/>
    <property type="match status" value="1"/>
</dbReference>
<dbReference type="GO" id="GO:0005634">
    <property type="term" value="C:nucleus"/>
    <property type="evidence" value="ECO:0007669"/>
    <property type="project" value="TreeGrafter"/>
</dbReference>
<dbReference type="PANTHER" id="PTHR10169:SF38">
    <property type="entry name" value="DNA TOPOISOMERASE 2"/>
    <property type="match status" value="1"/>
</dbReference>
<dbReference type="GO" id="GO:0000712">
    <property type="term" value="P:resolution of meiotic recombination intermediates"/>
    <property type="evidence" value="ECO:0007669"/>
    <property type="project" value="TreeGrafter"/>
</dbReference>
<evidence type="ECO:0000256" key="1">
    <source>
        <dbReference type="ARBA" id="ARBA00000185"/>
    </source>
</evidence>
<keyword evidence="7" id="KW-0547">Nucleotide-binding</keyword>
<dbReference type="Pfam" id="PF16898">
    <property type="entry name" value="TOPRIM_C"/>
    <property type="match status" value="1"/>
</dbReference>
<dbReference type="InterPro" id="IPR013506">
    <property type="entry name" value="Topo_IIA_bsu_dom2"/>
</dbReference>
<evidence type="ECO:0000256" key="2">
    <source>
        <dbReference type="ARBA" id="ARBA00001913"/>
    </source>
</evidence>
<dbReference type="InterPro" id="IPR013759">
    <property type="entry name" value="Topo_IIA_B_C"/>
</dbReference>
<organism evidence="15">
    <name type="scientific">viral metagenome</name>
    <dbReference type="NCBI Taxonomy" id="1070528"/>
    <lineage>
        <taxon>unclassified sequences</taxon>
        <taxon>metagenomes</taxon>
        <taxon>organismal metagenomes</taxon>
    </lineage>
</organism>
<evidence type="ECO:0000256" key="11">
    <source>
        <dbReference type="ARBA" id="ARBA00023125"/>
    </source>
</evidence>
<dbReference type="InterPro" id="IPR018522">
    <property type="entry name" value="TopoIIA_CS"/>
</dbReference>
<accession>A0A6C0HHK4</accession>
<keyword evidence="6" id="KW-0479">Metal-binding</keyword>
<evidence type="ECO:0000256" key="4">
    <source>
        <dbReference type="ARBA" id="ARBA00011080"/>
    </source>
</evidence>
<dbReference type="Gene3D" id="1.10.268.10">
    <property type="entry name" value="Topoisomerase, domain 3"/>
    <property type="match status" value="1"/>
</dbReference>
<name>A0A6C0HHK4_9ZZZZ</name>
<evidence type="ECO:0000256" key="6">
    <source>
        <dbReference type="ARBA" id="ARBA00022723"/>
    </source>
</evidence>
<dbReference type="InterPro" id="IPR020568">
    <property type="entry name" value="Ribosomal_Su5_D2-typ_SF"/>
</dbReference>
<dbReference type="InterPro" id="IPR001154">
    <property type="entry name" value="TopoII_euk"/>
</dbReference>
<feature type="domain" description="Toprim" evidence="13">
    <location>
        <begin position="480"/>
        <end position="597"/>
    </location>
</feature>
<comment type="similarity">
    <text evidence="4">Belongs to the type II topoisomerase family.</text>
</comment>
<keyword evidence="8" id="KW-0067">ATP-binding</keyword>
<protein>
    <recommendedName>
        <fullName evidence="5">DNA topoisomerase (ATP-hydrolyzing)</fullName>
        <ecNumber evidence="5">5.6.2.2</ecNumber>
    </recommendedName>
</protein>
<dbReference type="Gene3D" id="3.30.1360.40">
    <property type="match status" value="1"/>
</dbReference>
<dbReference type="CDD" id="cd03481">
    <property type="entry name" value="TopoIIA_Trans_ScTopoIIA"/>
    <property type="match status" value="1"/>
</dbReference>
<dbReference type="EMBL" id="MN739950">
    <property type="protein sequence ID" value="QHT79625.1"/>
    <property type="molecule type" value="Genomic_DNA"/>
</dbReference>
<evidence type="ECO:0000259" key="14">
    <source>
        <dbReference type="PROSITE" id="PS52040"/>
    </source>
</evidence>
<dbReference type="SUPFAM" id="SSF56719">
    <property type="entry name" value="Type II DNA topoisomerase"/>
    <property type="match status" value="1"/>
</dbReference>
<evidence type="ECO:0000256" key="5">
    <source>
        <dbReference type="ARBA" id="ARBA00012895"/>
    </source>
</evidence>
<keyword evidence="10" id="KW-0799">Topoisomerase</keyword>
<dbReference type="FunFam" id="3.90.199.10:FF:000002">
    <property type="entry name" value="DNA topoisomerase 2"/>
    <property type="match status" value="1"/>
</dbReference>
<comment type="cofactor">
    <cofactor evidence="2">
        <name>Ca(2+)</name>
        <dbReference type="ChEBI" id="CHEBI:29108"/>
    </cofactor>
</comment>
<dbReference type="Pfam" id="PF00204">
    <property type="entry name" value="DNA_gyraseB"/>
    <property type="match status" value="1"/>
</dbReference>
<dbReference type="InterPro" id="IPR036890">
    <property type="entry name" value="HATPase_C_sf"/>
</dbReference>
<evidence type="ECO:0000256" key="8">
    <source>
        <dbReference type="ARBA" id="ARBA00022840"/>
    </source>
</evidence>
<dbReference type="InterPro" id="IPR001241">
    <property type="entry name" value="Topo_IIA"/>
</dbReference>
<dbReference type="PROSITE" id="PS52040">
    <property type="entry name" value="TOPO_IIA"/>
    <property type="match status" value="1"/>
</dbReference>
<dbReference type="Pfam" id="PF01751">
    <property type="entry name" value="Toprim"/>
    <property type="match status" value="1"/>
</dbReference>
<keyword evidence="11" id="KW-0238">DNA-binding</keyword>
<evidence type="ECO:0000256" key="12">
    <source>
        <dbReference type="ARBA" id="ARBA00023235"/>
    </source>
</evidence>
<dbReference type="EC" id="5.6.2.2" evidence="5"/>
<dbReference type="InterPro" id="IPR002205">
    <property type="entry name" value="Topo_IIA_dom_A"/>
</dbReference>
<evidence type="ECO:0000256" key="3">
    <source>
        <dbReference type="ARBA" id="ARBA00001946"/>
    </source>
</evidence>
<dbReference type="Gene3D" id="3.90.199.10">
    <property type="entry name" value="Topoisomerase II, domain 5"/>
    <property type="match status" value="1"/>
</dbReference>
<dbReference type="InterPro" id="IPR050634">
    <property type="entry name" value="DNA_Topoisomerase_II"/>
</dbReference>
<dbReference type="PROSITE" id="PS00177">
    <property type="entry name" value="TOPOISOMERASE_II"/>
    <property type="match status" value="1"/>
</dbReference>
<dbReference type="AlphaFoldDB" id="A0A6C0HHK4"/>
<dbReference type="PRINTS" id="PR00418">
    <property type="entry name" value="TPI2FAMILY"/>
</dbReference>
<feature type="domain" description="Topo IIA-type catalytic" evidence="14">
    <location>
        <begin position="728"/>
        <end position="1208"/>
    </location>
</feature>
<dbReference type="InterPro" id="IPR013758">
    <property type="entry name" value="Topo_IIA_A/C_ab"/>
</dbReference>
<dbReference type="GO" id="GO:0006265">
    <property type="term" value="P:DNA topological change"/>
    <property type="evidence" value="ECO:0007669"/>
    <property type="project" value="InterPro"/>
</dbReference>
<sequence>MASAAVQSTSAAVQSASAAVQSASTAAEAQELSQKYQKKTDKQHVLDNPDTYTGSMEMTDYDTYVYNDETNTIVAKHISIIPGLYKLFDEGVVNCRDHCVRMAQAMGLYKEVDGNTDKKPIPVTYIDIGIAEDGTITMTNDGNGIDIAKHPEEDIWIPEMIFGHLRTSTNYDKTQKKITGGKNGFGFKLVLIWSKYGKVETVDHTRGLIYTQEFADNLNIIKKPVIKKCAKKPYTKITFKPDYARLGITALSPDMLSLLKRRIYDIAAVTDKNIKVKYNGEVIPVKHFQQYVDLYIGAKTIPLVVGGGGKGAEPRIYEEANERWEYVVALAPKEEFTQISFVNGIFTGKGGKHVDYIINQIVRKLTVYIKLKKKVDVKPTTIKEQIMLFVRCDIENPAFDSQTKDYMNTPVASFGSACEVSDKFIEKIAKMGVMDAACALTEVKENKAAKKTDGSKTKSVRGIPKLTDANWAGTDKSHQCILILCEGDSAKAGVISGLSTEDRNTIGVYPMRGKMLNVRGETTSRIMENKEINEIKRIMGFETGKKYTPESAKALLRYGKVVFMTDQDLDGSHIKGLGINVIHWEWEELLNIPGFLGFMNTPIIKAKKGTKELLFYNESEYKLWHESEPTAAKGWSIKYYKGLGTSTAKEFKEYFANKKTVEFVCTGPTCKDAIDMAFNKKRASDRKDWLKQYNRELNLDTTKKEASYSEFINHEFIHFSIYDCERNLPNLVDGNKTSQRKIVYTAFKRNLTSEIKVAQFSGSVSELSRYHHGEASLNQTIVNMAQNFVGSNNINLLIPNGQFGTRLQGGEDSASERYIFTLLNPLTRYIFPEADDHVLTYLDDDGTPVEPMFYAPIIPMLLVNGSKGIGTGFSTDIMCYNPLDLIEYISASLVGGAIPTAPLPPTASGIATDGIALHPYYQGFKGEIIPLTESKYLFKGKYEIVNDKQVRVTELPIGMWTQDFKNLLEELLLVPEAATDAKKSKKSITPDANKGKAKKDKISSLNSGLRGLGGRAPIKDYIDMSTDVVVDFTITFAPGEISKLVATEGDHGCNGLEKLLKLTTTQSTTNMHMFDENEKLIKYSNVKEIIDHFIKVRMDLYVKRKAYQVDALAKTALVLSNKARFITEILDETIDLRKKKTAVVSQLLKDKKYDVMDDDEDYKYLVKLPMDSVTEENVKKILNERDAKQVELETLKSTTETQLWLHELAALKTEYNKSIAVVEPAKAKAKAKTVVKTKKVIKVTKAAAAKQ</sequence>
<dbReference type="InterPro" id="IPR006171">
    <property type="entry name" value="TOPRIM_dom"/>
</dbReference>
<dbReference type="Gene3D" id="3.30.1490.30">
    <property type="match status" value="1"/>
</dbReference>
<dbReference type="InterPro" id="IPR014721">
    <property type="entry name" value="Ribsml_uS5_D2-typ_fold_subgr"/>
</dbReference>
<keyword evidence="12" id="KW-0413">Isomerase</keyword>
<dbReference type="GO" id="GO:0046872">
    <property type="term" value="F:metal ion binding"/>
    <property type="evidence" value="ECO:0007669"/>
    <property type="project" value="UniProtKB-KW"/>
</dbReference>
<proteinExistence type="inferred from homology"/>
<dbReference type="GO" id="GO:0003677">
    <property type="term" value="F:DNA binding"/>
    <property type="evidence" value="ECO:0007669"/>
    <property type="project" value="UniProtKB-KW"/>
</dbReference>
<dbReference type="GO" id="GO:0000819">
    <property type="term" value="P:sister chromatid segregation"/>
    <property type="evidence" value="ECO:0007669"/>
    <property type="project" value="TreeGrafter"/>
</dbReference>
<reference evidence="15" key="1">
    <citation type="journal article" date="2020" name="Nature">
        <title>Giant virus diversity and host interactions through global metagenomics.</title>
        <authorList>
            <person name="Schulz F."/>
            <person name="Roux S."/>
            <person name="Paez-Espino D."/>
            <person name="Jungbluth S."/>
            <person name="Walsh D.A."/>
            <person name="Denef V.J."/>
            <person name="McMahon K.D."/>
            <person name="Konstantinidis K.T."/>
            <person name="Eloe-Fadrosh E.A."/>
            <person name="Kyrpides N.C."/>
            <person name="Woyke T."/>
        </authorList>
    </citation>
    <scope>NUCLEOTIDE SEQUENCE</scope>
    <source>
        <strain evidence="15">GVMAG-M-3300023184-101</strain>
    </source>
</reference>
<dbReference type="PRINTS" id="PR01158">
    <property type="entry name" value="TOPISMRASEII"/>
</dbReference>
<evidence type="ECO:0000256" key="7">
    <source>
        <dbReference type="ARBA" id="ARBA00022741"/>
    </source>
</evidence>
<dbReference type="PANTHER" id="PTHR10169">
    <property type="entry name" value="DNA TOPOISOMERASE/GYRASE"/>
    <property type="match status" value="1"/>
</dbReference>
<dbReference type="Gene3D" id="3.30.565.10">
    <property type="entry name" value="Histidine kinase-like ATPase, C-terminal domain"/>
    <property type="match status" value="1"/>
</dbReference>
<dbReference type="GO" id="GO:0003918">
    <property type="term" value="F:DNA topoisomerase type II (double strand cut, ATP-hydrolyzing) activity"/>
    <property type="evidence" value="ECO:0007669"/>
    <property type="project" value="UniProtKB-EC"/>
</dbReference>
<dbReference type="PROSITE" id="PS50880">
    <property type="entry name" value="TOPRIM"/>
    <property type="match status" value="1"/>
</dbReference>
<dbReference type="GO" id="GO:0005524">
    <property type="term" value="F:ATP binding"/>
    <property type="evidence" value="ECO:0007669"/>
    <property type="project" value="UniProtKB-KW"/>
</dbReference>
<evidence type="ECO:0000256" key="10">
    <source>
        <dbReference type="ARBA" id="ARBA00023029"/>
    </source>
</evidence>
<dbReference type="Gene3D" id="3.30.230.10">
    <property type="match status" value="1"/>
</dbReference>
<dbReference type="SUPFAM" id="SSF55874">
    <property type="entry name" value="ATPase domain of HSP90 chaperone/DNA topoisomerase II/histidine kinase"/>
    <property type="match status" value="1"/>
</dbReference>
<evidence type="ECO:0000313" key="15">
    <source>
        <dbReference type="EMBL" id="QHT79625.1"/>
    </source>
</evidence>
<keyword evidence="9" id="KW-0460">Magnesium</keyword>
<dbReference type="InterPro" id="IPR013760">
    <property type="entry name" value="Topo_IIA-like_dom_sf"/>
</dbReference>
<dbReference type="SMART" id="SM00433">
    <property type="entry name" value="TOP2c"/>
    <property type="match status" value="1"/>
</dbReference>
<dbReference type="SMART" id="SM00434">
    <property type="entry name" value="TOP4c"/>
    <property type="match status" value="1"/>
</dbReference>
<evidence type="ECO:0000256" key="9">
    <source>
        <dbReference type="ARBA" id="ARBA00022842"/>
    </source>
</evidence>
<dbReference type="Pfam" id="PF00521">
    <property type="entry name" value="DNA_topoisoIV"/>
    <property type="match status" value="2"/>
</dbReference>
<comment type="catalytic activity">
    <reaction evidence="1">
        <text>ATP-dependent breakage, passage and rejoining of double-stranded DNA.</text>
        <dbReference type="EC" id="5.6.2.2"/>
    </reaction>
</comment>